<proteinExistence type="predicted"/>
<reference evidence="2" key="2">
    <citation type="journal article" date="2015" name="Fish Shellfish Immunol.">
        <title>Early steps in the European eel (Anguilla anguilla)-Vibrio vulnificus interaction in the gills: Role of the RtxA13 toxin.</title>
        <authorList>
            <person name="Callol A."/>
            <person name="Pajuelo D."/>
            <person name="Ebbesson L."/>
            <person name="Teles M."/>
            <person name="MacKenzie S."/>
            <person name="Amaro C."/>
        </authorList>
    </citation>
    <scope>NUCLEOTIDE SEQUENCE</scope>
</reference>
<feature type="signal peptide" evidence="1">
    <location>
        <begin position="1"/>
        <end position="19"/>
    </location>
</feature>
<accession>A0A0E9WW72</accession>
<evidence type="ECO:0000256" key="1">
    <source>
        <dbReference type="SAM" id="SignalP"/>
    </source>
</evidence>
<organism evidence="2">
    <name type="scientific">Anguilla anguilla</name>
    <name type="common">European freshwater eel</name>
    <name type="synonym">Muraena anguilla</name>
    <dbReference type="NCBI Taxonomy" id="7936"/>
    <lineage>
        <taxon>Eukaryota</taxon>
        <taxon>Metazoa</taxon>
        <taxon>Chordata</taxon>
        <taxon>Craniata</taxon>
        <taxon>Vertebrata</taxon>
        <taxon>Euteleostomi</taxon>
        <taxon>Actinopterygii</taxon>
        <taxon>Neopterygii</taxon>
        <taxon>Teleostei</taxon>
        <taxon>Anguilliformes</taxon>
        <taxon>Anguillidae</taxon>
        <taxon>Anguilla</taxon>
    </lineage>
</organism>
<evidence type="ECO:0000313" key="2">
    <source>
        <dbReference type="EMBL" id="JAH93845.1"/>
    </source>
</evidence>
<dbReference type="AlphaFoldDB" id="A0A0E9WW72"/>
<reference evidence="2" key="1">
    <citation type="submission" date="2014-11" db="EMBL/GenBank/DDBJ databases">
        <authorList>
            <person name="Amaro Gonzalez C."/>
        </authorList>
    </citation>
    <scope>NUCLEOTIDE SEQUENCE</scope>
</reference>
<dbReference type="EMBL" id="GBXM01014732">
    <property type="protein sequence ID" value="JAH93845.1"/>
    <property type="molecule type" value="Transcribed_RNA"/>
</dbReference>
<sequence length="44" mass="5072">MTHYLVFVFSLLCQQLLQCTSTNSEASEHFPLKGRPRTFSIKVI</sequence>
<feature type="chain" id="PRO_5002434732" evidence="1">
    <location>
        <begin position="20"/>
        <end position="44"/>
    </location>
</feature>
<keyword evidence="1" id="KW-0732">Signal</keyword>
<name>A0A0E9WW72_ANGAN</name>
<protein>
    <submittedName>
        <fullName evidence="2">Uncharacterized protein</fullName>
    </submittedName>
</protein>